<reference evidence="2 3" key="1">
    <citation type="submission" date="2017-04" db="EMBL/GenBank/DDBJ databases">
        <title>Genome Sequence of the Model Brown-Rot Fungus Postia placenta SB12.</title>
        <authorList>
            <consortium name="DOE Joint Genome Institute"/>
            <person name="Gaskell J."/>
            <person name="Kersten P."/>
            <person name="Larrondo L.F."/>
            <person name="Canessa P."/>
            <person name="Martinez D."/>
            <person name="Hibbett D."/>
            <person name="Schmoll M."/>
            <person name="Kubicek C.P."/>
            <person name="Martinez A.T."/>
            <person name="Yadav J."/>
            <person name="Master E."/>
            <person name="Magnuson J.K."/>
            <person name="James T."/>
            <person name="Yaver D."/>
            <person name="Berka R."/>
            <person name="Labutti K."/>
            <person name="Lipzen A."/>
            <person name="Aerts A."/>
            <person name="Barry K."/>
            <person name="Henrissat B."/>
            <person name="Blanchette R."/>
            <person name="Grigoriev I."/>
            <person name="Cullen D."/>
        </authorList>
    </citation>
    <scope>NUCLEOTIDE SEQUENCE [LARGE SCALE GENOMIC DNA]</scope>
    <source>
        <strain evidence="2 3">MAD-698-R-SB12</strain>
    </source>
</reference>
<dbReference type="GeneID" id="36331902"/>
<feature type="transmembrane region" description="Helical" evidence="1">
    <location>
        <begin position="34"/>
        <end position="52"/>
    </location>
</feature>
<feature type="transmembrane region" description="Helical" evidence="1">
    <location>
        <begin position="6"/>
        <end position="27"/>
    </location>
</feature>
<keyword evidence="1" id="KW-0472">Membrane</keyword>
<gene>
    <name evidence="2" type="ORF">POSPLADRAFT_1155541</name>
</gene>
<dbReference type="AlphaFoldDB" id="A0A1X6MPC6"/>
<dbReference type="RefSeq" id="XP_024334870.1">
    <property type="nucleotide sequence ID" value="XM_024486953.1"/>
</dbReference>
<accession>A0A1X6MPC6</accession>
<dbReference type="SUPFAM" id="SSF55961">
    <property type="entry name" value="Bet v1-like"/>
    <property type="match status" value="1"/>
</dbReference>
<sequence>MTFVSYLNTTTAIMLLVETMLFCRLLARIIRKRILHHIFGHLIVPLIVIKFARVANLACTVFGSEIGRLDSTFALRPSSWGHPGTNTEWLMQASDHIRGFEDDERGKGIYTVFCYKDHIFLLMSNLPSSSFQGTLTISASSVIVAPINKVWQILVDFTSYAEWYVQSQTFTHNEDILRLRPESMFRNTFVHKQRIVDRTSKGPLPDQTPREGTYLLMEVQIPPTSDRSHTPTSRPLEVITAVDPAAHRVTWKNLMPSWFLCAERWQAPSVVEEGKTL</sequence>
<dbReference type="OrthoDB" id="509124at2759"/>
<proteinExistence type="predicted"/>
<keyword evidence="3" id="KW-1185">Reference proteome</keyword>
<keyword evidence="1" id="KW-0812">Transmembrane</keyword>
<name>A0A1X6MPC6_9APHY</name>
<dbReference type="EMBL" id="KZ110606">
    <property type="protein sequence ID" value="OSX58076.1"/>
    <property type="molecule type" value="Genomic_DNA"/>
</dbReference>
<evidence type="ECO:0000256" key="1">
    <source>
        <dbReference type="SAM" id="Phobius"/>
    </source>
</evidence>
<keyword evidence="1" id="KW-1133">Transmembrane helix</keyword>
<dbReference type="Proteomes" id="UP000194127">
    <property type="component" value="Unassembled WGS sequence"/>
</dbReference>
<organism evidence="2 3">
    <name type="scientific">Postia placenta MAD-698-R-SB12</name>
    <dbReference type="NCBI Taxonomy" id="670580"/>
    <lineage>
        <taxon>Eukaryota</taxon>
        <taxon>Fungi</taxon>
        <taxon>Dikarya</taxon>
        <taxon>Basidiomycota</taxon>
        <taxon>Agaricomycotina</taxon>
        <taxon>Agaricomycetes</taxon>
        <taxon>Polyporales</taxon>
        <taxon>Adustoporiaceae</taxon>
        <taxon>Rhodonia</taxon>
    </lineage>
</organism>
<protein>
    <submittedName>
        <fullName evidence="2">Uncharacterized protein</fullName>
    </submittedName>
</protein>
<evidence type="ECO:0000313" key="3">
    <source>
        <dbReference type="Proteomes" id="UP000194127"/>
    </source>
</evidence>
<evidence type="ECO:0000313" key="2">
    <source>
        <dbReference type="EMBL" id="OSX58076.1"/>
    </source>
</evidence>